<dbReference type="InterPro" id="IPR013187">
    <property type="entry name" value="F-box-assoc_dom_typ3"/>
</dbReference>
<organism evidence="2 3">
    <name type="scientific">Thlaspi arvense</name>
    <name type="common">Field penny-cress</name>
    <dbReference type="NCBI Taxonomy" id="13288"/>
    <lineage>
        <taxon>Eukaryota</taxon>
        <taxon>Viridiplantae</taxon>
        <taxon>Streptophyta</taxon>
        <taxon>Embryophyta</taxon>
        <taxon>Tracheophyta</taxon>
        <taxon>Spermatophyta</taxon>
        <taxon>Magnoliopsida</taxon>
        <taxon>eudicotyledons</taxon>
        <taxon>Gunneridae</taxon>
        <taxon>Pentapetalae</taxon>
        <taxon>rosids</taxon>
        <taxon>malvids</taxon>
        <taxon>Brassicales</taxon>
        <taxon>Brassicaceae</taxon>
        <taxon>Thlaspideae</taxon>
        <taxon>Thlaspi</taxon>
    </lineage>
</organism>
<dbReference type="PANTHER" id="PTHR31111:SF98">
    <property type="entry name" value="F-BOX ASSOCIATED UBIQUITINATION EFFECTOR FAMILY PROTEIN-RELATED"/>
    <property type="match status" value="1"/>
</dbReference>
<proteinExistence type="predicted"/>
<feature type="domain" description="F-box" evidence="1">
    <location>
        <begin position="16"/>
        <end position="62"/>
    </location>
</feature>
<accession>A0AAU9SX12</accession>
<dbReference type="CDD" id="cd22157">
    <property type="entry name" value="F-box_AtFBW1-like"/>
    <property type="match status" value="1"/>
</dbReference>
<dbReference type="Gene3D" id="1.20.1280.50">
    <property type="match status" value="1"/>
</dbReference>
<dbReference type="PANTHER" id="PTHR31111">
    <property type="entry name" value="BNAA05G37150D PROTEIN-RELATED"/>
    <property type="match status" value="1"/>
</dbReference>
<evidence type="ECO:0000313" key="3">
    <source>
        <dbReference type="Proteomes" id="UP000836841"/>
    </source>
</evidence>
<gene>
    <name evidence="2" type="ORF">TAV2_LOCUS18713</name>
</gene>
<protein>
    <recommendedName>
        <fullName evidence="1">F-box domain-containing protein</fullName>
    </recommendedName>
</protein>
<dbReference type="Pfam" id="PF00646">
    <property type="entry name" value="F-box"/>
    <property type="match status" value="1"/>
</dbReference>
<evidence type="ECO:0000313" key="2">
    <source>
        <dbReference type="EMBL" id="CAH2072139.1"/>
    </source>
</evidence>
<dbReference type="SMART" id="SM00256">
    <property type="entry name" value="FBOX"/>
    <property type="match status" value="1"/>
</dbReference>
<reference evidence="2 3" key="1">
    <citation type="submission" date="2022-03" db="EMBL/GenBank/DDBJ databases">
        <authorList>
            <person name="Nunn A."/>
            <person name="Chopra R."/>
            <person name="Nunn A."/>
            <person name="Contreras Garrido A."/>
        </authorList>
    </citation>
    <scope>NUCLEOTIDE SEQUENCE [LARGE SCALE GENOMIC DNA]</scope>
</reference>
<evidence type="ECO:0000259" key="1">
    <source>
        <dbReference type="PROSITE" id="PS50181"/>
    </source>
</evidence>
<dbReference type="SUPFAM" id="SSF81383">
    <property type="entry name" value="F-box domain"/>
    <property type="match status" value="1"/>
</dbReference>
<keyword evidence="3" id="KW-1185">Reference proteome</keyword>
<dbReference type="InterPro" id="IPR001810">
    <property type="entry name" value="F-box_dom"/>
</dbReference>
<dbReference type="Pfam" id="PF08268">
    <property type="entry name" value="FBA_3"/>
    <property type="match status" value="1"/>
</dbReference>
<dbReference type="PROSITE" id="PS50181">
    <property type="entry name" value="FBOX"/>
    <property type="match status" value="1"/>
</dbReference>
<dbReference type="Proteomes" id="UP000836841">
    <property type="component" value="Chromosome 6"/>
</dbReference>
<dbReference type="AlphaFoldDB" id="A0AAU9SX12"/>
<dbReference type="EMBL" id="OU466862">
    <property type="protein sequence ID" value="CAH2072139.1"/>
    <property type="molecule type" value="Genomic_DNA"/>
</dbReference>
<sequence>MEDSQPSSSRDLDHAGNSTTTLPFDLTVEILSLLPTKSIIRFQSVSKQWLSTIHSKRFVDSFLTRSKTRPHLLLTLKNNAGKRFIFSTPEDNNGDDDKAGSIGTGRHDMRVDVHISSPVNGFVCFHGGGSIFVRNPTTRQIVNLPVVELNGRNKYASLGYDPVEDQYKVLCVVIHTGHRRNGQAHVEQEHFVCTVRSSEKQE</sequence>
<dbReference type="InterPro" id="IPR017451">
    <property type="entry name" value="F-box-assoc_interact_dom"/>
</dbReference>
<dbReference type="InterPro" id="IPR036047">
    <property type="entry name" value="F-box-like_dom_sf"/>
</dbReference>
<dbReference type="NCBIfam" id="TIGR01640">
    <property type="entry name" value="F_box_assoc_1"/>
    <property type="match status" value="1"/>
</dbReference>
<name>A0AAU9SX12_THLAR</name>